<dbReference type="GO" id="GO:0034605">
    <property type="term" value="P:cellular response to heat"/>
    <property type="evidence" value="ECO:0007669"/>
    <property type="project" value="TreeGrafter"/>
</dbReference>
<dbReference type="CDD" id="cd19499">
    <property type="entry name" value="RecA-like_ClpB_Hsp104-like"/>
    <property type="match status" value="1"/>
</dbReference>
<dbReference type="SMART" id="SM00382">
    <property type="entry name" value="AAA"/>
    <property type="match status" value="1"/>
</dbReference>
<dbReference type="SUPFAM" id="SSF52540">
    <property type="entry name" value="P-loop containing nucleoside triphosphate hydrolases"/>
    <property type="match status" value="1"/>
</dbReference>
<organism evidence="4 5">
    <name type="scientific">Tessaracoccus bendigoensis DSM 12906</name>
    <dbReference type="NCBI Taxonomy" id="1123357"/>
    <lineage>
        <taxon>Bacteria</taxon>
        <taxon>Bacillati</taxon>
        <taxon>Actinomycetota</taxon>
        <taxon>Actinomycetes</taxon>
        <taxon>Propionibacteriales</taxon>
        <taxon>Propionibacteriaceae</taxon>
        <taxon>Tessaracoccus</taxon>
    </lineage>
</organism>
<dbReference type="PANTHER" id="PTHR11638:SF18">
    <property type="entry name" value="HEAT SHOCK PROTEIN 104"/>
    <property type="match status" value="1"/>
</dbReference>
<name>A0A1M6N4N9_9ACTN</name>
<dbReference type="InterPro" id="IPR050130">
    <property type="entry name" value="ClpA_ClpB"/>
</dbReference>
<dbReference type="EMBL" id="FQZG01000104">
    <property type="protein sequence ID" value="SHJ90622.1"/>
    <property type="molecule type" value="Genomic_DNA"/>
</dbReference>
<keyword evidence="1" id="KW-0547">Nucleotide-binding</keyword>
<dbReference type="GO" id="GO:0016887">
    <property type="term" value="F:ATP hydrolysis activity"/>
    <property type="evidence" value="ECO:0007669"/>
    <property type="project" value="InterPro"/>
</dbReference>
<dbReference type="PRINTS" id="PR00300">
    <property type="entry name" value="CLPPROTEASEA"/>
</dbReference>
<dbReference type="InterPro" id="IPR003959">
    <property type="entry name" value="ATPase_AAA_core"/>
</dbReference>
<evidence type="ECO:0000313" key="4">
    <source>
        <dbReference type="EMBL" id="SHJ90622.1"/>
    </source>
</evidence>
<feature type="domain" description="AAA+ ATPase" evidence="3">
    <location>
        <begin position="337"/>
        <end position="501"/>
    </location>
</feature>
<gene>
    <name evidence="4" type="ORF">SAMN02745244_03552</name>
</gene>
<keyword evidence="2" id="KW-0067">ATP-binding</keyword>
<evidence type="ECO:0000313" key="5">
    <source>
        <dbReference type="Proteomes" id="UP000184512"/>
    </source>
</evidence>
<dbReference type="Gene3D" id="3.40.50.300">
    <property type="entry name" value="P-loop containing nucleotide triphosphate hydrolases"/>
    <property type="match status" value="1"/>
</dbReference>
<dbReference type="PANTHER" id="PTHR11638">
    <property type="entry name" value="ATP-DEPENDENT CLP PROTEASE"/>
    <property type="match status" value="1"/>
</dbReference>
<sequence>MSVQSSAADSFEAQNQAMPLWLRSIHAALPMTSHFIVHGAIRDRHVVPTATGLPTFRTTVEAIWGVLASSGFDCLLTYSPLDGMVLAHQRDGWRPPESLNNALGLDARDPAPPIDFHGLDAAIGYVQTTHDAKPALLVEYVSQANGLDGDRPSQLNVAMLMALRNAHRTTGVQFKHDARRRALRHPVFWLVDHPNDLPTWMLSGDTIRQVPIGRPELPTRAAVASVLLPEAAAPGVAARFADATEGLSVNAMIDAVAFLHASGGAGDIDGAVRAYRVGVSENPWRNLQLREKLQDGHQHLEARVKGQSRAVQRVLDLLIRSAMGLTSAHQRRPGTGVRGVLYFSGATGVGKTEMAKAIAELVFGKEEALIRFDMSEFSGEGSDLRLIGSPPGYVGHSSGGELTNAVRRRPFSVVLFDEIDKADGRILDKFLQILSDGRLTDGSGDTVYFTDTIIIFTSNQGLLNTDGIDTDTEEGLQEYEDTVRRAVERFFTDQLNRPELLGRIGDNIVTFRPITERVGRELADAFLDTILTRVATATGVTVELTAQARDVLIGAAVADLSKGGRGIGLALESVFVNPLARELFLLPSHGSVAVEGIGKASDGTPTVQVRL</sequence>
<proteinExistence type="predicted"/>
<dbReference type="InterPro" id="IPR001270">
    <property type="entry name" value="ClpA/B"/>
</dbReference>
<dbReference type="AlphaFoldDB" id="A0A1M6N4N9"/>
<dbReference type="Proteomes" id="UP000184512">
    <property type="component" value="Unassembled WGS sequence"/>
</dbReference>
<evidence type="ECO:0000259" key="3">
    <source>
        <dbReference type="SMART" id="SM00382"/>
    </source>
</evidence>
<dbReference type="GO" id="GO:0005737">
    <property type="term" value="C:cytoplasm"/>
    <property type="evidence" value="ECO:0007669"/>
    <property type="project" value="TreeGrafter"/>
</dbReference>
<dbReference type="STRING" id="1123357.SAMN02745244_03552"/>
<evidence type="ECO:0000256" key="1">
    <source>
        <dbReference type="ARBA" id="ARBA00022741"/>
    </source>
</evidence>
<evidence type="ECO:0000256" key="2">
    <source>
        <dbReference type="ARBA" id="ARBA00022840"/>
    </source>
</evidence>
<accession>A0A1M6N4N9</accession>
<reference evidence="4 5" key="1">
    <citation type="submission" date="2016-11" db="EMBL/GenBank/DDBJ databases">
        <authorList>
            <person name="Jaros S."/>
            <person name="Januszkiewicz K."/>
            <person name="Wedrychowicz H."/>
        </authorList>
    </citation>
    <scope>NUCLEOTIDE SEQUENCE [LARGE SCALE GENOMIC DNA]</scope>
    <source>
        <strain evidence="4 5">DSM 12906</strain>
    </source>
</reference>
<dbReference type="Pfam" id="PF07724">
    <property type="entry name" value="AAA_2"/>
    <property type="match status" value="1"/>
</dbReference>
<dbReference type="InterPro" id="IPR003593">
    <property type="entry name" value="AAA+_ATPase"/>
</dbReference>
<dbReference type="GO" id="GO:0005524">
    <property type="term" value="F:ATP binding"/>
    <property type="evidence" value="ECO:0007669"/>
    <property type="project" value="UniProtKB-KW"/>
</dbReference>
<dbReference type="OrthoDB" id="3170949at2"/>
<dbReference type="InterPro" id="IPR027417">
    <property type="entry name" value="P-loop_NTPase"/>
</dbReference>
<keyword evidence="5" id="KW-1185">Reference proteome</keyword>
<dbReference type="RefSeq" id="WP_073191116.1">
    <property type="nucleotide sequence ID" value="NZ_FQZG01000104.1"/>
</dbReference>
<protein>
    <submittedName>
        <fullName evidence="4">AAA domain (Cdc48 subfamily)</fullName>
    </submittedName>
</protein>